<proteinExistence type="predicted"/>
<name>A0A9P0IEQ1_SPOLI</name>
<dbReference type="Proteomes" id="UP001153321">
    <property type="component" value="Chromosome 4"/>
</dbReference>
<sequence length="622" mass="72703">MSPRKKKVKHSPTKEEKDKDNTLKRENVEESLAKRIKTEKHKDADLQAKKKQNFMEACKQVSCKAYSDHNTRFLETYLPNCLENGGCNHHDKNVATITQMPPHIEQSFSIEIKNKAWFEALDLCRMYITHDKYLTPAVLQDIVEIILNAHQDDYDDHSLLDVIIKAQHVLSLHFSTHPPCHIKSLRTCYKDFLTAPMSLKEKTFTNRTQFECRKGIVKYCINRLEDEISAESKDGPLVDKQGKVPLHLMNTVSAAHWENEKFLIYECLDRHQRIQRLMAVLESVIELLQYDLAIWHSRYINNLGTHIMRSHKPLLAFVLWSDNTVYTGAVTNNCRQIMKLFIHLNHLRYPDNMLRIIAMWLNAMIQTFYFCESNSNSDYPNIGKYCKQFATEFHKMITGMPCDSINRILDRIEPPFMKHLIGMTHIKILQPIQDDYISNILINFFKEKQWSAFPPDENEVIICRPLFLKPIKISGVLNFVTKKFFTHNANVETASSANNVDYAKLDTEILVDKKLDDRKLDDSLNHFVHTLYVTLEAFLNIYDVHAVQEMWNRLNESPIKENDNQNNPTTFQDGKYNVTAEFIKKYKDIMKSMKELHKVFKDLKSSGDMPDILNIFTKLLHD</sequence>
<feature type="compositionally biased region" description="Basic residues" evidence="1">
    <location>
        <begin position="1"/>
        <end position="11"/>
    </location>
</feature>
<evidence type="ECO:0000313" key="2">
    <source>
        <dbReference type="EMBL" id="CAH1644476.1"/>
    </source>
</evidence>
<protein>
    <submittedName>
        <fullName evidence="2">Uncharacterized protein</fullName>
    </submittedName>
</protein>
<evidence type="ECO:0000313" key="3">
    <source>
        <dbReference type="Proteomes" id="UP001153321"/>
    </source>
</evidence>
<organism evidence="2 3">
    <name type="scientific">Spodoptera littoralis</name>
    <name type="common">Egyptian cotton leafworm</name>
    <dbReference type="NCBI Taxonomy" id="7109"/>
    <lineage>
        <taxon>Eukaryota</taxon>
        <taxon>Metazoa</taxon>
        <taxon>Ecdysozoa</taxon>
        <taxon>Arthropoda</taxon>
        <taxon>Hexapoda</taxon>
        <taxon>Insecta</taxon>
        <taxon>Pterygota</taxon>
        <taxon>Neoptera</taxon>
        <taxon>Endopterygota</taxon>
        <taxon>Lepidoptera</taxon>
        <taxon>Glossata</taxon>
        <taxon>Ditrysia</taxon>
        <taxon>Noctuoidea</taxon>
        <taxon>Noctuidae</taxon>
        <taxon>Amphipyrinae</taxon>
        <taxon>Spodoptera</taxon>
    </lineage>
</organism>
<dbReference type="EMBL" id="LR824535">
    <property type="protein sequence ID" value="CAH1644476.1"/>
    <property type="molecule type" value="Genomic_DNA"/>
</dbReference>
<evidence type="ECO:0000256" key="1">
    <source>
        <dbReference type="SAM" id="MobiDB-lite"/>
    </source>
</evidence>
<feature type="compositionally biased region" description="Basic and acidic residues" evidence="1">
    <location>
        <begin position="12"/>
        <end position="33"/>
    </location>
</feature>
<dbReference type="AlphaFoldDB" id="A0A9P0IEQ1"/>
<keyword evidence="3" id="KW-1185">Reference proteome</keyword>
<gene>
    <name evidence="2" type="ORF">SPLIT_LOCUS9830</name>
</gene>
<reference evidence="2" key="1">
    <citation type="submission" date="2022-02" db="EMBL/GenBank/DDBJ databases">
        <authorList>
            <person name="King R."/>
        </authorList>
    </citation>
    <scope>NUCLEOTIDE SEQUENCE</scope>
</reference>
<accession>A0A9P0IEQ1</accession>
<feature type="region of interest" description="Disordered" evidence="1">
    <location>
        <begin position="1"/>
        <end position="44"/>
    </location>
</feature>